<keyword evidence="1" id="KW-1133">Transmembrane helix</keyword>
<evidence type="ECO:0000313" key="3">
    <source>
        <dbReference type="Proteomes" id="UP001054252"/>
    </source>
</evidence>
<dbReference type="Proteomes" id="UP001054252">
    <property type="component" value="Unassembled WGS sequence"/>
</dbReference>
<dbReference type="AlphaFoldDB" id="A0AAV5JIA8"/>
<comment type="caution">
    <text evidence="2">The sequence shown here is derived from an EMBL/GenBank/DDBJ whole genome shotgun (WGS) entry which is preliminary data.</text>
</comment>
<protein>
    <submittedName>
        <fullName evidence="2">Uncharacterized protein</fullName>
    </submittedName>
</protein>
<keyword evidence="3" id="KW-1185">Reference proteome</keyword>
<sequence length="41" mass="4997">MNSSYCYLSILTSIKSFCFFFFINICFPIFFYILYDPFNLI</sequence>
<keyword evidence="1" id="KW-0472">Membrane</keyword>
<evidence type="ECO:0000256" key="1">
    <source>
        <dbReference type="SAM" id="Phobius"/>
    </source>
</evidence>
<name>A0AAV5JIA8_9ROSI</name>
<evidence type="ECO:0000313" key="2">
    <source>
        <dbReference type="EMBL" id="GKV11077.1"/>
    </source>
</evidence>
<dbReference type="EMBL" id="BPVZ01000033">
    <property type="protein sequence ID" value="GKV11077.1"/>
    <property type="molecule type" value="Genomic_DNA"/>
</dbReference>
<reference evidence="2 3" key="1">
    <citation type="journal article" date="2021" name="Commun. Biol.">
        <title>The genome of Shorea leprosula (Dipterocarpaceae) highlights the ecological relevance of drought in aseasonal tropical rainforests.</title>
        <authorList>
            <person name="Ng K.K.S."/>
            <person name="Kobayashi M.J."/>
            <person name="Fawcett J.A."/>
            <person name="Hatakeyama M."/>
            <person name="Paape T."/>
            <person name="Ng C.H."/>
            <person name="Ang C.C."/>
            <person name="Tnah L.H."/>
            <person name="Lee C.T."/>
            <person name="Nishiyama T."/>
            <person name="Sese J."/>
            <person name="O'Brien M.J."/>
            <person name="Copetti D."/>
            <person name="Mohd Noor M.I."/>
            <person name="Ong R.C."/>
            <person name="Putra M."/>
            <person name="Sireger I.Z."/>
            <person name="Indrioko S."/>
            <person name="Kosugi Y."/>
            <person name="Izuno A."/>
            <person name="Isagi Y."/>
            <person name="Lee S.L."/>
            <person name="Shimizu K.K."/>
        </authorList>
    </citation>
    <scope>NUCLEOTIDE SEQUENCE [LARGE SCALE GENOMIC DNA]</scope>
    <source>
        <strain evidence="2">214</strain>
    </source>
</reference>
<gene>
    <name evidence="2" type="ORF">SLEP1_g22362</name>
</gene>
<keyword evidence="1" id="KW-0812">Transmembrane</keyword>
<proteinExistence type="predicted"/>
<organism evidence="2 3">
    <name type="scientific">Rubroshorea leprosula</name>
    <dbReference type="NCBI Taxonomy" id="152421"/>
    <lineage>
        <taxon>Eukaryota</taxon>
        <taxon>Viridiplantae</taxon>
        <taxon>Streptophyta</taxon>
        <taxon>Embryophyta</taxon>
        <taxon>Tracheophyta</taxon>
        <taxon>Spermatophyta</taxon>
        <taxon>Magnoliopsida</taxon>
        <taxon>eudicotyledons</taxon>
        <taxon>Gunneridae</taxon>
        <taxon>Pentapetalae</taxon>
        <taxon>rosids</taxon>
        <taxon>malvids</taxon>
        <taxon>Malvales</taxon>
        <taxon>Dipterocarpaceae</taxon>
        <taxon>Rubroshorea</taxon>
    </lineage>
</organism>
<feature type="transmembrane region" description="Helical" evidence="1">
    <location>
        <begin position="12"/>
        <end position="35"/>
    </location>
</feature>
<accession>A0AAV5JIA8</accession>